<accession>A0A4U6QAN7</accession>
<reference evidence="1 2" key="1">
    <citation type="submission" date="2019-05" db="EMBL/GenBank/DDBJ databases">
        <title>Nakamurella sp. N5BH11, whole genome shotgun sequence.</title>
        <authorList>
            <person name="Tuo L."/>
        </authorList>
    </citation>
    <scope>NUCLEOTIDE SEQUENCE [LARGE SCALE GENOMIC DNA]</scope>
    <source>
        <strain evidence="1 2">N5BH11</strain>
    </source>
</reference>
<dbReference type="SUPFAM" id="SSF56112">
    <property type="entry name" value="Protein kinase-like (PK-like)"/>
    <property type="match status" value="1"/>
</dbReference>
<organism evidence="1 2">
    <name type="scientific">Nakamurella flava</name>
    <dbReference type="NCBI Taxonomy" id="2576308"/>
    <lineage>
        <taxon>Bacteria</taxon>
        <taxon>Bacillati</taxon>
        <taxon>Actinomycetota</taxon>
        <taxon>Actinomycetes</taxon>
        <taxon>Nakamurellales</taxon>
        <taxon>Nakamurellaceae</taxon>
        <taxon>Nakamurella</taxon>
    </lineage>
</organism>
<dbReference type="InterPro" id="IPR006748">
    <property type="entry name" value="NH2Glyco/OHUrea_AB-resist_kin"/>
</dbReference>
<dbReference type="GO" id="GO:0019748">
    <property type="term" value="P:secondary metabolic process"/>
    <property type="evidence" value="ECO:0007669"/>
    <property type="project" value="InterPro"/>
</dbReference>
<dbReference type="GO" id="GO:0016773">
    <property type="term" value="F:phosphotransferase activity, alcohol group as acceptor"/>
    <property type="evidence" value="ECO:0007669"/>
    <property type="project" value="InterPro"/>
</dbReference>
<proteinExistence type="predicted"/>
<dbReference type="OrthoDB" id="3638028at2"/>
<keyword evidence="2" id="KW-1185">Reference proteome</keyword>
<dbReference type="AlphaFoldDB" id="A0A4U6QAN7"/>
<name>A0A4U6QAN7_9ACTN</name>
<evidence type="ECO:0000313" key="1">
    <source>
        <dbReference type="EMBL" id="TKV56952.1"/>
    </source>
</evidence>
<sequence>MITTGATDDRGLPRVLVENVVRGWGEAGRRWLDELPRLLIEIADAWRLSVDPPYPLSFNYVCPAVRADGTPAVLKLGVPGSPLLEREMAALAVWNGRGAAQVLDHDTTRGALLLQRAVPGTRLRELVPGRDEEATAAIVAVLRDLHAAPVPEPGSPLPALETYRSAFAGHLGHDPDGRLLPRRWVQAADRLFAELSSDAPRRAVLHGDLHHDNVLVAGDAPGGWLAIDPHGVVGDPGFEIAPVLYNPDPDRVDPDLLHLIPARVEQLADGLDLPLERARAWGFVGCVLSAVWNCEDGAGPGGRELAVAELLAPAVLRPD</sequence>
<dbReference type="Proteomes" id="UP000306985">
    <property type="component" value="Unassembled WGS sequence"/>
</dbReference>
<dbReference type="EMBL" id="SZZH01000006">
    <property type="protein sequence ID" value="TKV56952.1"/>
    <property type="molecule type" value="Genomic_DNA"/>
</dbReference>
<dbReference type="RefSeq" id="WP_137451339.1">
    <property type="nucleotide sequence ID" value="NZ_SZZH01000006.1"/>
</dbReference>
<dbReference type="Pfam" id="PF04655">
    <property type="entry name" value="APH_6_hur"/>
    <property type="match status" value="1"/>
</dbReference>
<evidence type="ECO:0000313" key="2">
    <source>
        <dbReference type="Proteomes" id="UP000306985"/>
    </source>
</evidence>
<dbReference type="Gene3D" id="3.90.1200.10">
    <property type="match status" value="1"/>
</dbReference>
<protein>
    <submittedName>
        <fullName evidence="1">Aminoglycoside resistance protein</fullName>
    </submittedName>
</protein>
<gene>
    <name evidence="1" type="ORF">FDO65_19165</name>
</gene>
<comment type="caution">
    <text evidence="1">The sequence shown here is derived from an EMBL/GenBank/DDBJ whole genome shotgun (WGS) entry which is preliminary data.</text>
</comment>
<dbReference type="InterPro" id="IPR011009">
    <property type="entry name" value="Kinase-like_dom_sf"/>
</dbReference>